<evidence type="ECO:0000256" key="1">
    <source>
        <dbReference type="SAM" id="MobiDB-lite"/>
    </source>
</evidence>
<protein>
    <submittedName>
        <fullName evidence="3">Uncharacterized protein LOC115885140</fullName>
    </submittedName>
</protein>
<dbReference type="Proteomes" id="UP000504635">
    <property type="component" value="Unplaced"/>
</dbReference>
<evidence type="ECO:0000313" key="2">
    <source>
        <dbReference type="Proteomes" id="UP000504635"/>
    </source>
</evidence>
<accession>A0A6J2Y985</accession>
<dbReference type="GeneID" id="115885140"/>
<organism evidence="2 3">
    <name type="scientific">Sitophilus oryzae</name>
    <name type="common">Rice weevil</name>
    <name type="synonym">Curculio oryzae</name>
    <dbReference type="NCBI Taxonomy" id="7048"/>
    <lineage>
        <taxon>Eukaryota</taxon>
        <taxon>Metazoa</taxon>
        <taxon>Ecdysozoa</taxon>
        <taxon>Arthropoda</taxon>
        <taxon>Hexapoda</taxon>
        <taxon>Insecta</taxon>
        <taxon>Pterygota</taxon>
        <taxon>Neoptera</taxon>
        <taxon>Endopterygota</taxon>
        <taxon>Coleoptera</taxon>
        <taxon>Polyphaga</taxon>
        <taxon>Cucujiformia</taxon>
        <taxon>Curculionidae</taxon>
        <taxon>Dryophthorinae</taxon>
        <taxon>Sitophilus</taxon>
    </lineage>
</organism>
<feature type="region of interest" description="Disordered" evidence="1">
    <location>
        <begin position="1"/>
        <end position="39"/>
    </location>
</feature>
<dbReference type="InterPro" id="IPR012337">
    <property type="entry name" value="RNaseH-like_sf"/>
</dbReference>
<gene>
    <name evidence="3" type="primary">LOC115885140</name>
</gene>
<dbReference type="PANTHER" id="PTHR37162">
    <property type="entry name" value="HAT FAMILY DIMERISATION DOMAINCONTAINING PROTEIN-RELATED"/>
    <property type="match status" value="1"/>
</dbReference>
<name>A0A6J2Y985_SITOR</name>
<feature type="compositionally biased region" description="Basic residues" evidence="1">
    <location>
        <begin position="1"/>
        <end position="11"/>
    </location>
</feature>
<dbReference type="KEGG" id="soy:115885140"/>
<dbReference type="OrthoDB" id="6781255at2759"/>
<dbReference type="SUPFAM" id="SSF53098">
    <property type="entry name" value="Ribonuclease H-like"/>
    <property type="match status" value="1"/>
</dbReference>
<dbReference type="InParanoid" id="A0A6J2Y985"/>
<dbReference type="PANTHER" id="PTHR37162:SF1">
    <property type="entry name" value="BED-TYPE DOMAIN-CONTAINING PROTEIN"/>
    <property type="match status" value="1"/>
</dbReference>
<dbReference type="RefSeq" id="XP_030759796.1">
    <property type="nucleotide sequence ID" value="XM_030903936.1"/>
</dbReference>
<feature type="compositionally biased region" description="Low complexity" evidence="1">
    <location>
        <begin position="12"/>
        <end position="38"/>
    </location>
</feature>
<dbReference type="PROSITE" id="PS51257">
    <property type="entry name" value="PROKAR_LIPOPROTEIN"/>
    <property type="match status" value="1"/>
</dbReference>
<dbReference type="AlphaFoldDB" id="A0A6J2Y985"/>
<evidence type="ECO:0000313" key="3">
    <source>
        <dbReference type="RefSeq" id="XP_030759796.1"/>
    </source>
</evidence>
<proteinExistence type="predicted"/>
<sequence>MDRFVIRRRKSTSPTPGPSSSQIPSPIPSPSTSACSSSELPMEIEERLSEICDDRQNDIVSESESTAQKKLKRSSSTPNIKKLSEIFLWLDATKEYLFCKCCNVKLTDNKFHLSRHDKQATHIKNYGAAKKMPSIKAAELKLCCYIADKKLPMLLMDTLPLLNKELYPDSNIAKNLKIKRLKATKLITGILGPAFKAEVVMDLKLEKFSIIIDETTDVSSKKSLVIVVRYWKEGRVQDQFFDLVAVEDATSEALFNIIKNILSVNNIPFENIIGFGSDNASTMMGTVKGVQARLKEILPHIYVQGCTCHSLHLCSSAAAKKLPNNVERFTRDIYAYFAHSNKRLSELKECQIFANEKPHKMLYPSQTRWLSLKSVVDRILEHWNSLTLFFQRAVLEDNLPSAKRYVLDLTNKVNIEFQSESPKLPILLNRISALYKTL</sequence>
<reference evidence="3" key="1">
    <citation type="submission" date="2025-08" db="UniProtKB">
        <authorList>
            <consortium name="RefSeq"/>
        </authorList>
    </citation>
    <scope>IDENTIFICATION</scope>
    <source>
        <tissue evidence="3">Gonads</tissue>
    </source>
</reference>
<keyword evidence="2" id="KW-1185">Reference proteome</keyword>